<dbReference type="Pfam" id="PF13714">
    <property type="entry name" value="PEP_mutase"/>
    <property type="match status" value="1"/>
</dbReference>
<dbReference type="GO" id="GO:0020037">
    <property type="term" value="F:heme binding"/>
    <property type="evidence" value="ECO:0007669"/>
    <property type="project" value="InterPro"/>
</dbReference>
<dbReference type="Gene3D" id="3.20.20.60">
    <property type="entry name" value="Phosphoenolpyruvate-binding domains"/>
    <property type="match status" value="1"/>
</dbReference>
<dbReference type="PROSITE" id="PS00161">
    <property type="entry name" value="ISOCITRATE_LYASE"/>
    <property type="match status" value="1"/>
</dbReference>
<dbReference type="HOGENOM" id="CLU_255665_0_0_1"/>
<protein>
    <submittedName>
        <fullName evidence="2">Oxaloacetate acetylhydrolase</fullName>
    </submittedName>
</protein>
<evidence type="ECO:0000313" key="2">
    <source>
        <dbReference type="EMBL" id="ELU42253.1"/>
    </source>
</evidence>
<reference evidence="2 3" key="1">
    <citation type="journal article" date="2013" name="Nat. Commun.">
        <title>The evolution and pathogenic mechanisms of the rice sheath blight pathogen.</title>
        <authorList>
            <person name="Zheng A."/>
            <person name="Lin R."/>
            <person name="Xu L."/>
            <person name="Qin P."/>
            <person name="Tang C."/>
            <person name="Ai P."/>
            <person name="Zhang D."/>
            <person name="Liu Y."/>
            <person name="Sun Z."/>
            <person name="Feng H."/>
            <person name="Wang Y."/>
            <person name="Chen Y."/>
            <person name="Liang X."/>
            <person name="Fu R."/>
            <person name="Li Q."/>
            <person name="Zhang J."/>
            <person name="Yu X."/>
            <person name="Xie Z."/>
            <person name="Ding L."/>
            <person name="Guan P."/>
            <person name="Tang J."/>
            <person name="Liang Y."/>
            <person name="Wang S."/>
            <person name="Deng Q."/>
            <person name="Li S."/>
            <person name="Zhu J."/>
            <person name="Wang L."/>
            <person name="Liu H."/>
            <person name="Li P."/>
        </authorList>
    </citation>
    <scope>NUCLEOTIDE SEQUENCE [LARGE SCALE GENOMIC DNA]</scope>
    <source>
        <strain evidence="3">AG-1 IA</strain>
    </source>
</reference>
<dbReference type="InterPro" id="IPR040442">
    <property type="entry name" value="Pyrv_kinase-like_dom_sf"/>
</dbReference>
<dbReference type="GO" id="GO:0016787">
    <property type="term" value="F:hydrolase activity"/>
    <property type="evidence" value="ECO:0007669"/>
    <property type="project" value="UniProtKB-KW"/>
</dbReference>
<dbReference type="InterPro" id="IPR001128">
    <property type="entry name" value="Cyt_P450"/>
</dbReference>
<dbReference type="SUPFAM" id="SSF48264">
    <property type="entry name" value="Cytochrome P450"/>
    <property type="match status" value="1"/>
</dbReference>
<sequence length="1380" mass="152367">MNPHPQLTPVCRRGADSAILGADVWQNLDVMRIFRTFGVHRGVYLDTGVTQPRDRWALVVDHTRTSRSACRPSILSRLRMDWPPGLTLDLSLSPSRFPTVQSPFTNVSSSRHARVDDVNTSGVKLSSAIVTSKFISLLCFVPPLWYADARNCQESLFPNLQLSSPIAATLYIMPTPASRTPSTSYCLSHTTQSFTAHHVSSITSACPMCRSARSCRATYKLKQLAYYLLRYLHDPHEYRRRFSGPLLASLSGWWMSYTCLTKDQNEHIRQLHQKYAYTTGTFVRIGPNHISISDPDAMEVGSGLHPQLVYHDLTSHVGCVCPWKRPSTVGLNSYLIHVAELRKRIANIFSQQNVLTFQPRVKKHIAQLCAQLDFRCKEAARGVSGFNWTAYNGSAVVDFCPRRSFVHGAELSYLAFDVIGDLAAGASFGLIQAQKDSSPIVGSSDETGQKDEGAVQIPVIAAMASFNTLIVAVQMFPLWARNIVKLLPWYVSGFMKQIGFFGLVAAIIEARLKRGSNEEDGPDFIDKFLEAKNEDGTGMTVDELRSETSVMLLAGSDTSSNTLSSLFYHLAINPDMQRKLQNELDEHLPPVQSEDSDDKSGIVVPPSDIVPDYNDIKNLPYLNACIKEVLRVHSTIGTGLPRIVPEGKTLTVAGQTFKAGSVISVPSYVTNRSDVWGPDASEFRPERWLDENVTSVNKYFVPFSTGRSATALLDRSTSHDQVNGAWNIRERGGALRSRNQTPRLSKIGWCWRDIMMVDLFSPTKEFVRYQGSRYIIVSQGPKVTKRPTHIRQISNVDRLKSSPKASYRDTSNTYLYFTALVLSMNLHWVGRISHKTQVIWSLSQAKTTMAPDPYCICGESVSPVDHSLKAVVDGDWSVRMMCIFMSNVKIYGGRTSADVPAGGTSGCSLYICRVNLRLCDQSCRFVKCRRIHHMHHRYYRLNWKFPTLFPVPRHTTTFRPPTSPNIDKILAQVQLIIARADLYYAKSDSRQRGMLASEPIVGKCTGHFAHHTIVGKIWGTRRYLYDNVSLVNIISSASPLLLAFNKYLNKSQSSNMVVQPIETSSREYTIPAHLRHSADEPLSTKASTRLRQMLARPGIVVAPGVCDGISARCALEAGFDCLYQSGAATTAAKLGMPDLAIATLPDFVQNATMITGLSYSTPLIADADTGFGGPAMVARTVQMYDRAGVAALHIEDQVQTKRCGHLLGKQVVSTEEFVTRIRAAVQARDAIPGSDIVVIARTDSAQVLGMDEAIRRLQAAASVGADVAFIEGVKTKELLEKTVKALHPTPVLVNVISGGLTPSFTTKEAEEMGAKIIIFSLVSCVAAAHGIREAMALLKKTGTDHTSARGMDPRKFFEVVGLDEVIEVDRRAGGTALSSI</sequence>
<dbReference type="Proteomes" id="UP000011668">
    <property type="component" value="Unassembled WGS sequence"/>
</dbReference>
<name>L8WZP6_THACA</name>
<gene>
    <name evidence="2" type="ORF">AG1IA_03714</name>
</gene>
<dbReference type="GO" id="GO:0005506">
    <property type="term" value="F:iron ion binding"/>
    <property type="evidence" value="ECO:0007669"/>
    <property type="project" value="InterPro"/>
</dbReference>
<dbReference type="OrthoDB" id="1470350at2759"/>
<keyword evidence="3" id="KW-1185">Reference proteome</keyword>
<dbReference type="EMBL" id="AFRT01000878">
    <property type="protein sequence ID" value="ELU42253.1"/>
    <property type="molecule type" value="Genomic_DNA"/>
</dbReference>
<evidence type="ECO:0000256" key="1">
    <source>
        <dbReference type="SAM" id="Phobius"/>
    </source>
</evidence>
<dbReference type="InterPro" id="IPR002401">
    <property type="entry name" value="Cyt_P450_E_grp-I"/>
</dbReference>
<dbReference type="SUPFAM" id="SSF51621">
    <property type="entry name" value="Phosphoenolpyruvate/pyruvate domain"/>
    <property type="match status" value="1"/>
</dbReference>
<dbReference type="STRING" id="983506.L8WZP6"/>
<keyword evidence="1" id="KW-0812">Transmembrane</keyword>
<dbReference type="PRINTS" id="PR00463">
    <property type="entry name" value="EP450I"/>
</dbReference>
<feature type="transmembrane region" description="Helical" evidence="1">
    <location>
        <begin position="487"/>
        <end position="508"/>
    </location>
</feature>
<evidence type="ECO:0000313" key="3">
    <source>
        <dbReference type="Proteomes" id="UP000011668"/>
    </source>
</evidence>
<keyword evidence="1" id="KW-0472">Membrane</keyword>
<dbReference type="InterPro" id="IPR039556">
    <property type="entry name" value="ICL/PEPM"/>
</dbReference>
<dbReference type="InterPro" id="IPR018523">
    <property type="entry name" value="Isocitrate_lyase_ph_CS"/>
</dbReference>
<dbReference type="CDD" id="cd00377">
    <property type="entry name" value="ICL_PEPM"/>
    <property type="match status" value="1"/>
</dbReference>
<accession>L8WZP6</accession>
<dbReference type="InterPro" id="IPR015813">
    <property type="entry name" value="Pyrv/PenolPyrv_kinase-like_dom"/>
</dbReference>
<dbReference type="PANTHER" id="PTHR42905">
    <property type="entry name" value="PHOSPHOENOLPYRUVATE CARBOXYLASE"/>
    <property type="match status" value="1"/>
</dbReference>
<dbReference type="PANTHER" id="PTHR42905:SF2">
    <property type="entry name" value="PHOSPHOENOLPYRUVATE CARBOXYLASE FAMILY PROTEIN"/>
    <property type="match status" value="1"/>
</dbReference>
<dbReference type="InterPro" id="IPR036396">
    <property type="entry name" value="Cyt_P450_sf"/>
</dbReference>
<dbReference type="GO" id="GO:0004497">
    <property type="term" value="F:monooxygenase activity"/>
    <property type="evidence" value="ECO:0007669"/>
    <property type="project" value="InterPro"/>
</dbReference>
<keyword evidence="2" id="KW-0378">Hydrolase</keyword>
<comment type="caution">
    <text evidence="2">The sequence shown here is derived from an EMBL/GenBank/DDBJ whole genome shotgun (WGS) entry which is preliminary data.</text>
</comment>
<keyword evidence="1" id="KW-1133">Transmembrane helix</keyword>
<dbReference type="Gene3D" id="1.10.630.10">
    <property type="entry name" value="Cytochrome P450"/>
    <property type="match status" value="1"/>
</dbReference>
<dbReference type="Pfam" id="PF00067">
    <property type="entry name" value="p450"/>
    <property type="match status" value="1"/>
</dbReference>
<organism evidence="2 3">
    <name type="scientific">Thanatephorus cucumeris (strain AG1-IA)</name>
    <name type="common">Rice sheath blight fungus</name>
    <name type="synonym">Rhizoctonia solani</name>
    <dbReference type="NCBI Taxonomy" id="983506"/>
    <lineage>
        <taxon>Eukaryota</taxon>
        <taxon>Fungi</taxon>
        <taxon>Dikarya</taxon>
        <taxon>Basidiomycota</taxon>
        <taxon>Agaricomycotina</taxon>
        <taxon>Agaricomycetes</taxon>
        <taxon>Cantharellales</taxon>
        <taxon>Ceratobasidiaceae</taxon>
        <taxon>Rhizoctonia</taxon>
        <taxon>Rhizoctonia solani AG-1</taxon>
    </lineage>
</organism>
<proteinExistence type="predicted"/>
<feature type="transmembrane region" description="Helical" evidence="1">
    <location>
        <begin position="459"/>
        <end position="480"/>
    </location>
</feature>
<dbReference type="GO" id="GO:0016705">
    <property type="term" value="F:oxidoreductase activity, acting on paired donors, with incorporation or reduction of molecular oxygen"/>
    <property type="evidence" value="ECO:0007669"/>
    <property type="project" value="InterPro"/>
</dbReference>